<feature type="transmembrane region" description="Helical" evidence="1">
    <location>
        <begin position="5"/>
        <end position="23"/>
    </location>
</feature>
<dbReference type="AlphaFoldDB" id="A0A7W2JM51"/>
<keyword evidence="1" id="KW-0812">Transmembrane</keyword>
<feature type="transmembrane region" description="Helical" evidence="1">
    <location>
        <begin position="53"/>
        <end position="73"/>
    </location>
</feature>
<dbReference type="EMBL" id="JACGCU010000042">
    <property type="protein sequence ID" value="MBA6061509.1"/>
    <property type="molecule type" value="Genomic_DNA"/>
</dbReference>
<proteinExistence type="predicted"/>
<evidence type="ECO:0000256" key="1">
    <source>
        <dbReference type="SAM" id="Phobius"/>
    </source>
</evidence>
<evidence type="ECO:0000313" key="2">
    <source>
        <dbReference type="EMBL" id="MBA6061509.1"/>
    </source>
</evidence>
<reference evidence="2 3" key="1">
    <citation type="submission" date="2020-07" db="EMBL/GenBank/DDBJ databases">
        <title>Diversity of carbapenemase encoding genes among Pseudomonas putida group clinical isolates in a tertiary Brazilian hospital.</title>
        <authorList>
            <person name="Alberto-Lei F."/>
            <person name="Nodari C.S."/>
            <person name="Streling A.P."/>
            <person name="Paulino J.T."/>
            <person name="Bessa-Neto F.O."/>
            <person name="Cayo R."/>
            <person name="Gales A.C."/>
        </authorList>
    </citation>
    <scope>NUCLEOTIDE SEQUENCE [LARGE SCALE GENOMIC DNA]</scope>
    <source>
        <strain evidence="2 3">14535</strain>
    </source>
</reference>
<dbReference type="RefSeq" id="WP_182388376.1">
    <property type="nucleotide sequence ID" value="NZ_JACGCU010000042.1"/>
</dbReference>
<evidence type="ECO:0000313" key="3">
    <source>
        <dbReference type="Proteomes" id="UP000556620"/>
    </source>
</evidence>
<accession>A0A7W2JM51</accession>
<name>A0A7W2JM51_9PSED</name>
<dbReference type="Proteomes" id="UP000556620">
    <property type="component" value="Unassembled WGS sequence"/>
</dbReference>
<protein>
    <submittedName>
        <fullName evidence="2">Uncharacterized protein</fullName>
    </submittedName>
</protein>
<organism evidence="2 3">
    <name type="scientific">Pseudomonas juntendi</name>
    <dbReference type="NCBI Taxonomy" id="2666183"/>
    <lineage>
        <taxon>Bacteria</taxon>
        <taxon>Pseudomonadati</taxon>
        <taxon>Pseudomonadota</taxon>
        <taxon>Gammaproteobacteria</taxon>
        <taxon>Pseudomonadales</taxon>
        <taxon>Pseudomonadaceae</taxon>
        <taxon>Pseudomonas</taxon>
    </lineage>
</organism>
<comment type="caution">
    <text evidence="2">The sequence shown here is derived from an EMBL/GenBank/DDBJ whole genome shotgun (WGS) entry which is preliminary data.</text>
</comment>
<gene>
    <name evidence="2" type="ORF">H4C44_20315</name>
</gene>
<feature type="transmembrane region" description="Helical" evidence="1">
    <location>
        <begin position="107"/>
        <end position="128"/>
    </location>
</feature>
<keyword evidence="1" id="KW-0472">Membrane</keyword>
<feature type="transmembrane region" description="Helical" evidence="1">
    <location>
        <begin position="134"/>
        <end position="155"/>
    </location>
</feature>
<keyword evidence="1" id="KW-1133">Transmembrane helix</keyword>
<sequence length="169" mass="18735">MNSRVAIVAISVVLCTVLIYAIITKLMCETLTFTCDAIQPFQAFYADKLRASLFAGFLTVGSFLMSLKTFIIVNMKKEVFDTQGYKEKFAKANSGKLYDPLKQLSDMLFATIVTCIIASISQLTIGLIPTVLTSIIPISIAIMALILLSWSLYLIRKNLESMFEHIGSN</sequence>